<name>A0A0Q4B8G1_9BACT</name>
<comment type="caution">
    <text evidence="17">The sequence shown here is derived from an EMBL/GenBank/DDBJ whole genome shotgun (WGS) entry which is preliminary data.</text>
</comment>
<feature type="active site" description="Proton acceptor" evidence="16">
    <location>
        <position position="103"/>
    </location>
</feature>
<feature type="binding site" evidence="16">
    <location>
        <position position="94"/>
    </location>
    <ligand>
        <name>substrate</name>
    </ligand>
</feature>
<dbReference type="InterPro" id="IPR004619">
    <property type="entry name" value="Type_III_PanK"/>
</dbReference>
<comment type="pathway">
    <text evidence="4 16">Cofactor biosynthesis; coenzyme A biosynthesis; CoA from (R)-pantothenate: step 1/5.</text>
</comment>
<dbReference type="PANTHER" id="PTHR34265">
    <property type="entry name" value="TYPE III PANTOTHENATE KINASE"/>
    <property type="match status" value="1"/>
</dbReference>
<keyword evidence="9 16" id="KW-0547">Nucleotide-binding</keyword>
<protein>
    <recommendedName>
        <fullName evidence="15 16">Type III pantothenate kinase</fullName>
        <ecNumber evidence="6 16">2.7.1.33</ecNumber>
    </recommendedName>
    <alternativeName>
        <fullName evidence="16">PanK-III</fullName>
    </alternativeName>
    <alternativeName>
        <fullName evidence="16">Pantothenic acid kinase</fullName>
    </alternativeName>
</protein>
<evidence type="ECO:0000256" key="3">
    <source>
        <dbReference type="ARBA" id="ARBA00004496"/>
    </source>
</evidence>
<evidence type="ECO:0000313" key="18">
    <source>
        <dbReference type="Proteomes" id="UP000054172"/>
    </source>
</evidence>
<evidence type="ECO:0000256" key="8">
    <source>
        <dbReference type="ARBA" id="ARBA00022679"/>
    </source>
</evidence>
<keyword evidence="12 16" id="KW-0630">Potassium</keyword>
<dbReference type="Proteomes" id="UP000054172">
    <property type="component" value="Unassembled WGS sequence"/>
</dbReference>
<reference evidence="17" key="1">
    <citation type="submission" date="2015-08" db="EMBL/GenBank/DDBJ databases">
        <title>Candidatus Bacteriodes Periocalifornicus.</title>
        <authorList>
            <person name="McLean J.S."/>
            <person name="Kelley S."/>
        </authorList>
    </citation>
    <scope>NUCLEOTIDE SEQUENCE [LARGE SCALE GENOMIC DNA]</scope>
    <source>
        <strain evidence="17">12B</strain>
    </source>
</reference>
<evidence type="ECO:0000256" key="10">
    <source>
        <dbReference type="ARBA" id="ARBA00022777"/>
    </source>
</evidence>
<dbReference type="PANTHER" id="PTHR34265:SF1">
    <property type="entry name" value="TYPE III PANTOTHENATE KINASE"/>
    <property type="match status" value="1"/>
</dbReference>
<dbReference type="GO" id="GO:0046872">
    <property type="term" value="F:metal ion binding"/>
    <property type="evidence" value="ECO:0007669"/>
    <property type="project" value="UniProtKB-KW"/>
</dbReference>
<comment type="subunit">
    <text evidence="5 16">Homodimer.</text>
</comment>
<dbReference type="Pfam" id="PF03309">
    <property type="entry name" value="Pan_kinase"/>
    <property type="match status" value="1"/>
</dbReference>
<evidence type="ECO:0000256" key="1">
    <source>
        <dbReference type="ARBA" id="ARBA00001206"/>
    </source>
</evidence>
<comment type="cofactor">
    <cofactor evidence="16">
        <name>NH4(+)</name>
        <dbReference type="ChEBI" id="CHEBI:28938"/>
    </cofactor>
    <cofactor evidence="16">
        <name>K(+)</name>
        <dbReference type="ChEBI" id="CHEBI:29103"/>
    </cofactor>
    <text evidence="16">A monovalent cation. Ammonium or potassium.</text>
</comment>
<feature type="binding site" evidence="16">
    <location>
        <position position="124"/>
    </location>
    <ligand>
        <name>K(+)</name>
        <dbReference type="ChEBI" id="CHEBI:29103"/>
    </ligand>
</feature>
<dbReference type="UniPathway" id="UPA00241">
    <property type="reaction ID" value="UER00352"/>
</dbReference>
<proteinExistence type="inferred from homology"/>
<evidence type="ECO:0000256" key="11">
    <source>
        <dbReference type="ARBA" id="ARBA00022840"/>
    </source>
</evidence>
<evidence type="ECO:0000256" key="14">
    <source>
        <dbReference type="ARBA" id="ARBA00038036"/>
    </source>
</evidence>
<feature type="binding site" evidence="16">
    <location>
        <begin position="15"/>
        <end position="22"/>
    </location>
    <ligand>
        <name>ATP</name>
        <dbReference type="ChEBI" id="CHEBI:30616"/>
    </ligand>
</feature>
<keyword evidence="16" id="KW-0479">Metal-binding</keyword>
<evidence type="ECO:0000256" key="13">
    <source>
        <dbReference type="ARBA" id="ARBA00022993"/>
    </source>
</evidence>
<evidence type="ECO:0000256" key="15">
    <source>
        <dbReference type="ARBA" id="ARBA00040883"/>
    </source>
</evidence>
<evidence type="ECO:0000256" key="12">
    <source>
        <dbReference type="ARBA" id="ARBA00022958"/>
    </source>
</evidence>
<dbReference type="PATRIC" id="fig|1702214.3.peg.674"/>
<dbReference type="GO" id="GO:0004594">
    <property type="term" value="F:pantothenate kinase activity"/>
    <property type="evidence" value="ECO:0007669"/>
    <property type="project" value="UniProtKB-UniRule"/>
</dbReference>
<comment type="subcellular location">
    <subcellularLocation>
        <location evidence="3 16">Cytoplasm</location>
    </subcellularLocation>
</comment>
<dbReference type="Gene3D" id="3.30.420.40">
    <property type="match status" value="1"/>
</dbReference>
<dbReference type="GO" id="GO:0005737">
    <property type="term" value="C:cytoplasm"/>
    <property type="evidence" value="ECO:0007669"/>
    <property type="project" value="UniProtKB-SubCell"/>
</dbReference>
<dbReference type="InterPro" id="IPR043129">
    <property type="entry name" value="ATPase_NBD"/>
</dbReference>
<comment type="similarity">
    <text evidence="14 16">Belongs to the type III pantothenate kinase family.</text>
</comment>
<evidence type="ECO:0000256" key="6">
    <source>
        <dbReference type="ARBA" id="ARBA00012102"/>
    </source>
</evidence>
<sequence>MTVCKEDLLTNLVLDLGNTFIKLAVFRADSLLVAHRVRTVEESYLTSLIQRYSVRRAIVSNVTDSNHPILHMLPSGLPCHRLTADSFLPFTVAYSTPATLGADRLAAIAGAMQEFPGRPLLVIDAGTAITYDVLAPAERYLGGAISPGIALRYSSLHGYTAHLPLLDWRGFPPKIGDSTVGSMQAGVLGGILAEVESYATAIQLEFSNLVIILTGGDAFYLHRFIKSCNFARPNLVLYGLNYLLNLQCE</sequence>
<organism evidence="17 18">
    <name type="scientific">Candidatus [Bacteroides] periocalifornicus</name>
    <dbReference type="NCBI Taxonomy" id="1702214"/>
    <lineage>
        <taxon>Bacteria</taxon>
        <taxon>Pseudomonadati</taxon>
        <taxon>Bacteroidota</taxon>
    </lineage>
</organism>
<dbReference type="GO" id="GO:0015937">
    <property type="term" value="P:coenzyme A biosynthetic process"/>
    <property type="evidence" value="ECO:0007669"/>
    <property type="project" value="UniProtKB-UniRule"/>
</dbReference>
<evidence type="ECO:0000256" key="4">
    <source>
        <dbReference type="ARBA" id="ARBA00005225"/>
    </source>
</evidence>
<dbReference type="EC" id="2.7.1.33" evidence="6 16"/>
<evidence type="ECO:0000256" key="9">
    <source>
        <dbReference type="ARBA" id="ARBA00022741"/>
    </source>
</evidence>
<evidence type="ECO:0000313" key="17">
    <source>
        <dbReference type="EMBL" id="KQM08529.1"/>
    </source>
</evidence>
<dbReference type="NCBIfam" id="TIGR00671">
    <property type="entry name" value="baf"/>
    <property type="match status" value="1"/>
</dbReference>
<evidence type="ECO:0000256" key="16">
    <source>
        <dbReference type="HAMAP-Rule" id="MF_01274"/>
    </source>
</evidence>
<keyword evidence="13 16" id="KW-0173">Coenzyme A biosynthesis</keyword>
<evidence type="ECO:0000256" key="2">
    <source>
        <dbReference type="ARBA" id="ARBA00001958"/>
    </source>
</evidence>
<keyword evidence="8 16" id="KW-0808">Transferase</keyword>
<gene>
    <name evidence="16" type="primary">coaX</name>
    <name evidence="17" type="ORF">AL399_06815</name>
</gene>
<comment type="cofactor">
    <cofactor evidence="2">
        <name>K(+)</name>
        <dbReference type="ChEBI" id="CHEBI:29103"/>
    </cofactor>
</comment>
<keyword evidence="7 16" id="KW-0963">Cytoplasm</keyword>
<dbReference type="GO" id="GO:0005524">
    <property type="term" value="F:ATP binding"/>
    <property type="evidence" value="ECO:0007669"/>
    <property type="project" value="UniProtKB-UniRule"/>
</dbReference>
<feature type="binding site" evidence="16">
    <location>
        <begin position="101"/>
        <end position="104"/>
    </location>
    <ligand>
        <name>substrate</name>
    </ligand>
</feature>
<dbReference type="HAMAP" id="MF_01274">
    <property type="entry name" value="Pantothen_kinase_3"/>
    <property type="match status" value="1"/>
</dbReference>
<evidence type="ECO:0000256" key="5">
    <source>
        <dbReference type="ARBA" id="ARBA00011738"/>
    </source>
</evidence>
<evidence type="ECO:0000256" key="7">
    <source>
        <dbReference type="ARBA" id="ARBA00022490"/>
    </source>
</evidence>
<comment type="function">
    <text evidence="16">Catalyzes the phosphorylation of pantothenate (Pan), the first step in CoA biosynthesis.</text>
</comment>
<accession>A0A0Q4B8G1</accession>
<dbReference type="AlphaFoldDB" id="A0A0Q4B8G1"/>
<dbReference type="STRING" id="1702214.AL399_06815"/>
<comment type="catalytic activity">
    <reaction evidence="1 16">
        <text>(R)-pantothenate + ATP = (R)-4'-phosphopantothenate + ADP + H(+)</text>
        <dbReference type="Rhea" id="RHEA:16373"/>
        <dbReference type="ChEBI" id="CHEBI:10986"/>
        <dbReference type="ChEBI" id="CHEBI:15378"/>
        <dbReference type="ChEBI" id="CHEBI:29032"/>
        <dbReference type="ChEBI" id="CHEBI:30616"/>
        <dbReference type="ChEBI" id="CHEBI:456216"/>
        <dbReference type="EC" id="2.7.1.33"/>
    </reaction>
</comment>
<feature type="binding site" evidence="16">
    <location>
        <position position="127"/>
    </location>
    <ligand>
        <name>ATP</name>
        <dbReference type="ChEBI" id="CHEBI:30616"/>
    </ligand>
</feature>
<feature type="binding site" evidence="16">
    <location>
        <position position="179"/>
    </location>
    <ligand>
        <name>substrate</name>
    </ligand>
</feature>
<keyword evidence="10 16" id="KW-0418">Kinase</keyword>
<dbReference type="EMBL" id="LIIK01000033">
    <property type="protein sequence ID" value="KQM08529.1"/>
    <property type="molecule type" value="Genomic_DNA"/>
</dbReference>
<keyword evidence="11 16" id="KW-0067">ATP-binding</keyword>
<keyword evidence="18" id="KW-1185">Reference proteome</keyword>
<dbReference type="SUPFAM" id="SSF53067">
    <property type="entry name" value="Actin-like ATPase domain"/>
    <property type="match status" value="2"/>
</dbReference>
<dbReference type="CDD" id="cd24015">
    <property type="entry name" value="ASKHA_NBD_PanK-III"/>
    <property type="match status" value="1"/>
</dbReference>